<name>A0AAD4P7A1_PERFH</name>
<protein>
    <submittedName>
        <fullName evidence="2">Uncharacterized protein</fullName>
    </submittedName>
</protein>
<dbReference type="InterPro" id="IPR021916">
    <property type="entry name" value="DUF3527"/>
</dbReference>
<proteinExistence type="predicted"/>
<feature type="region of interest" description="Disordered" evidence="1">
    <location>
        <begin position="504"/>
        <end position="569"/>
    </location>
</feature>
<feature type="compositionally biased region" description="Polar residues" evidence="1">
    <location>
        <begin position="554"/>
        <end position="569"/>
    </location>
</feature>
<feature type="region of interest" description="Disordered" evidence="1">
    <location>
        <begin position="235"/>
        <end position="307"/>
    </location>
</feature>
<feature type="region of interest" description="Disordered" evidence="1">
    <location>
        <begin position="454"/>
        <end position="478"/>
    </location>
</feature>
<dbReference type="Proteomes" id="UP001190926">
    <property type="component" value="Unassembled WGS sequence"/>
</dbReference>
<sequence>MGHVLGQERGSGQQQNVDAIREKTPLPWIEKAMLSQGKHRLRHSFSQPYLDRGFDLTGNVSAEKVKARSSGNERKPELGGRACDDNELVKHMSNLPGFLQQMEKENTLQGKALNFGVLDWKRLEKWKYTERMPGKLPKKTLPSGDSFVSANGLPKISPSLKKQSSSHARYPSLSYSGKQPAAKDSHFSSPQQQQPPPQSLYLKLSKEERNGSYQKEERNGTYQKEEEYAVCLKSKGKESCDQKYHSAESIRIGRQENHIQQTDKFSDQSCSETNAYKSKRNSQKEVMSEREAPSSSSKQGKTKITLLSPNKVSAQGKKGEMRLDEVKRTSECSPVDPQHIVLLVPKDVQEKSCSQSSQFTESRTAFDAQLPAVLGNRLSDFCSPQELYSGEYSVDIPHSCPLPSSAVEPYNLSAFHATDADIYQNADSITSKSYESKFSDISAETTRPSVFLDASSKKQPGVGEQPTVKGRSPSPTRRFSFNLGKISRSFSFKESSEVPQLSSTYTAVKSGPVRPEVSPSMDNFGRDQANASSRARSSPLRRLLDPLLKHKTSGDTVRPSNGSLRSMTVSPTRTKVLPQDRKPEVSTYQALLQLTFKNGLPFFRLVVENSKDMLAAAVKRLPTSEKSDPCMIYSFYSVHEIKKKSMNWITHGSKSKSCSLGYSIIGQMKISNIYHLKVNRGDSGECDARECVLYGVDPGQVDKQMLAFVPNKEIAAIVVKNTSKKASGGEFFMDKNQLPERRKFPRLVSPVTLVCQEKESSNGTVVILPGAVHGIPIKGAPSSLISRWRSGGSCDCGGWDIGCKLRILADSGKSSNNIQDSTSSSIDHFNLFMEGEEQKSRPVFSLKPFSDEFYSIELDASMSLLEAFATSVAYLTSRKIPEIIEAKCQSEAEHVTEANAGNDKRKTSLFQEQIPAKYITCPPLSPVGRI</sequence>
<feature type="compositionally biased region" description="Polar residues" evidence="1">
    <location>
        <begin position="258"/>
        <end position="276"/>
    </location>
</feature>
<dbReference type="EMBL" id="SDAM02000107">
    <property type="protein sequence ID" value="KAH6829599.1"/>
    <property type="molecule type" value="Genomic_DNA"/>
</dbReference>
<evidence type="ECO:0000256" key="1">
    <source>
        <dbReference type="SAM" id="MobiDB-lite"/>
    </source>
</evidence>
<reference evidence="2 3" key="1">
    <citation type="journal article" date="2021" name="Nat. Commun.">
        <title>Incipient diploidization of the medicinal plant Perilla within 10,000 years.</title>
        <authorList>
            <person name="Zhang Y."/>
            <person name="Shen Q."/>
            <person name="Leng L."/>
            <person name="Zhang D."/>
            <person name="Chen S."/>
            <person name="Shi Y."/>
            <person name="Ning Z."/>
            <person name="Chen S."/>
        </authorList>
    </citation>
    <scope>NUCLEOTIDE SEQUENCE [LARGE SCALE GENOMIC DNA]</scope>
    <source>
        <strain evidence="3">cv. PC099</strain>
    </source>
</reference>
<feature type="compositionally biased region" description="Polar residues" evidence="1">
    <location>
        <begin position="160"/>
        <end position="177"/>
    </location>
</feature>
<dbReference type="Pfam" id="PF12043">
    <property type="entry name" value="DUF3527"/>
    <property type="match status" value="2"/>
</dbReference>
<feature type="compositionally biased region" description="Basic and acidic residues" evidence="1">
    <location>
        <begin position="235"/>
        <end position="257"/>
    </location>
</feature>
<gene>
    <name evidence="2" type="ORF">C2S53_012512</name>
</gene>
<comment type="caution">
    <text evidence="2">The sequence shown here is derived from an EMBL/GenBank/DDBJ whole genome shotgun (WGS) entry which is preliminary data.</text>
</comment>
<accession>A0AAD4P7A1</accession>
<feature type="region of interest" description="Disordered" evidence="1">
    <location>
        <begin position="134"/>
        <end position="200"/>
    </location>
</feature>
<evidence type="ECO:0000313" key="3">
    <source>
        <dbReference type="Proteomes" id="UP001190926"/>
    </source>
</evidence>
<dbReference type="PANTHER" id="PTHR31390:SF12">
    <property type="entry name" value="PUTATIVE (DUF3527)-RELATED"/>
    <property type="match status" value="1"/>
</dbReference>
<feature type="compositionally biased region" description="Basic and acidic residues" evidence="1">
    <location>
        <begin position="282"/>
        <end position="292"/>
    </location>
</feature>
<keyword evidence="3" id="KW-1185">Reference proteome</keyword>
<feature type="compositionally biased region" description="Low complexity" evidence="1">
    <location>
        <begin position="531"/>
        <end position="541"/>
    </location>
</feature>
<dbReference type="PANTHER" id="PTHR31390">
    <property type="entry name" value="EXPRESSED PROTEIN"/>
    <property type="match status" value="1"/>
</dbReference>
<evidence type="ECO:0000313" key="2">
    <source>
        <dbReference type="EMBL" id="KAH6829599.1"/>
    </source>
</evidence>
<dbReference type="AlphaFoldDB" id="A0AAD4P7A1"/>
<organism evidence="2 3">
    <name type="scientific">Perilla frutescens var. hirtella</name>
    <name type="common">Perilla citriodora</name>
    <name type="synonym">Perilla setoyensis</name>
    <dbReference type="NCBI Taxonomy" id="608512"/>
    <lineage>
        <taxon>Eukaryota</taxon>
        <taxon>Viridiplantae</taxon>
        <taxon>Streptophyta</taxon>
        <taxon>Embryophyta</taxon>
        <taxon>Tracheophyta</taxon>
        <taxon>Spermatophyta</taxon>
        <taxon>Magnoliopsida</taxon>
        <taxon>eudicotyledons</taxon>
        <taxon>Gunneridae</taxon>
        <taxon>Pentapetalae</taxon>
        <taxon>asterids</taxon>
        <taxon>lamiids</taxon>
        <taxon>Lamiales</taxon>
        <taxon>Lamiaceae</taxon>
        <taxon>Nepetoideae</taxon>
        <taxon>Elsholtzieae</taxon>
        <taxon>Perilla</taxon>
    </lineage>
</organism>